<organism evidence="2 3">
    <name type="scientific">Lunasporangiospora selenospora</name>
    <dbReference type="NCBI Taxonomy" id="979761"/>
    <lineage>
        <taxon>Eukaryota</taxon>
        <taxon>Fungi</taxon>
        <taxon>Fungi incertae sedis</taxon>
        <taxon>Mucoromycota</taxon>
        <taxon>Mortierellomycotina</taxon>
        <taxon>Mortierellomycetes</taxon>
        <taxon>Mortierellales</taxon>
        <taxon>Mortierellaceae</taxon>
        <taxon>Lunasporangiospora</taxon>
    </lineage>
</organism>
<name>A0A9P6KGI3_9FUNG</name>
<dbReference type="EMBL" id="JAABOA010000565">
    <property type="protein sequence ID" value="KAF9583872.1"/>
    <property type="molecule type" value="Genomic_DNA"/>
</dbReference>
<sequence length="147" mass="16177">MSNLLRDNRPAPPANAPTAAPTTFKVQSDLLSRLEAFLPKMKEANEQLDQQIKQDPKSVDIENIDENDGEQYIEMDLGLGVFDLKKNVTEDEIVINPGSAKSGAMSAKPGIVMMDTDKEPLSDDNNNNDTDMAEHSTSDEEDVVMKP</sequence>
<proteinExistence type="predicted"/>
<protein>
    <submittedName>
        <fullName evidence="2">Uncharacterized protein</fullName>
    </submittedName>
</protein>
<evidence type="ECO:0000313" key="2">
    <source>
        <dbReference type="EMBL" id="KAF9583872.1"/>
    </source>
</evidence>
<dbReference type="GO" id="GO:0000492">
    <property type="term" value="P:box C/D snoRNP assembly"/>
    <property type="evidence" value="ECO:0007669"/>
    <property type="project" value="InterPro"/>
</dbReference>
<evidence type="ECO:0000256" key="1">
    <source>
        <dbReference type="SAM" id="MobiDB-lite"/>
    </source>
</evidence>
<dbReference type="Pfam" id="PF15370">
    <property type="entry name" value="NOPCHAP1"/>
    <property type="match status" value="1"/>
</dbReference>
<feature type="region of interest" description="Disordered" evidence="1">
    <location>
        <begin position="1"/>
        <end position="23"/>
    </location>
</feature>
<dbReference type="OrthoDB" id="1112980at2759"/>
<feature type="region of interest" description="Disordered" evidence="1">
    <location>
        <begin position="115"/>
        <end position="147"/>
    </location>
</feature>
<dbReference type="InterPro" id="IPR027921">
    <property type="entry name" value="NOPCHAP1"/>
</dbReference>
<dbReference type="Proteomes" id="UP000780801">
    <property type="component" value="Unassembled WGS sequence"/>
</dbReference>
<dbReference type="PANTHER" id="PTHR38489">
    <property type="entry name" value="HISTONE CHAPERONE DOMAIN-CONTAINING PROTEIN"/>
    <property type="match status" value="1"/>
</dbReference>
<comment type="caution">
    <text evidence="2">The sequence shown here is derived from an EMBL/GenBank/DDBJ whole genome shotgun (WGS) entry which is preliminary data.</text>
</comment>
<dbReference type="AlphaFoldDB" id="A0A9P6KGI3"/>
<keyword evidence="3" id="KW-1185">Reference proteome</keyword>
<dbReference type="PANTHER" id="PTHR38489:SF1">
    <property type="entry name" value="HISTONE CHAPERONE DOMAIN-CONTAINING PROTEIN"/>
    <property type="match status" value="1"/>
</dbReference>
<reference evidence="2" key="1">
    <citation type="journal article" date="2020" name="Fungal Divers.">
        <title>Resolving the Mortierellaceae phylogeny through synthesis of multi-gene phylogenetics and phylogenomics.</title>
        <authorList>
            <person name="Vandepol N."/>
            <person name="Liber J."/>
            <person name="Desiro A."/>
            <person name="Na H."/>
            <person name="Kennedy M."/>
            <person name="Barry K."/>
            <person name="Grigoriev I.V."/>
            <person name="Miller A.N."/>
            <person name="O'Donnell K."/>
            <person name="Stajich J.E."/>
            <person name="Bonito G."/>
        </authorList>
    </citation>
    <scope>NUCLEOTIDE SEQUENCE</scope>
    <source>
        <strain evidence="2">KOD1015</strain>
    </source>
</reference>
<accession>A0A9P6KGI3</accession>
<gene>
    <name evidence="2" type="ORF">BGW38_008273</name>
</gene>
<feature type="compositionally biased region" description="Basic and acidic residues" evidence="1">
    <location>
        <begin position="132"/>
        <end position="147"/>
    </location>
</feature>
<evidence type="ECO:0000313" key="3">
    <source>
        <dbReference type="Proteomes" id="UP000780801"/>
    </source>
</evidence>